<name>A0ACC7MDS3_9BURK</name>
<organism evidence="1 2">
    <name type="scientific">Massilia orientalis</name>
    <dbReference type="NCBI Taxonomy" id="3050128"/>
    <lineage>
        <taxon>Bacteria</taxon>
        <taxon>Pseudomonadati</taxon>
        <taxon>Pseudomonadota</taxon>
        <taxon>Betaproteobacteria</taxon>
        <taxon>Burkholderiales</taxon>
        <taxon>Oxalobacteraceae</taxon>
        <taxon>Telluria group</taxon>
        <taxon>Massilia</taxon>
    </lineage>
</organism>
<evidence type="ECO:0000313" key="1">
    <source>
        <dbReference type="EMBL" id="MFJ1470222.1"/>
    </source>
</evidence>
<sequence length="275" mass="28266">MTEFNRYWAEDALGESYAPQDYRWMKSSRRAGMLLGGVTCVLTTGALLGAAVYHLVDPAPRVSISSYEIELASTQPPAPAPSPPKATPESNKELGRRVPADPPQLASTATGKPDLSRGAAAAPAIVAAKVDHTTKAPAAGAGIVPAAPQAKAPLTATTPAPGPVAGSAPAVADRNALAPSVPDKRQPAKPPDASPSAKPEADTRIGLSKAAESKPTDIASGEKLGIREVLPDGIIMQNGRRIKNGSSLPNGEILMGTDATKGMVETDRRVLVLTP</sequence>
<proteinExistence type="predicted"/>
<gene>
    <name evidence="1" type="ORF">QPK29_021120</name>
</gene>
<dbReference type="EMBL" id="JASNRB020000013">
    <property type="protein sequence ID" value="MFJ1470222.1"/>
    <property type="molecule type" value="Genomic_DNA"/>
</dbReference>
<dbReference type="Proteomes" id="UP001168096">
    <property type="component" value="Unassembled WGS sequence"/>
</dbReference>
<keyword evidence="2" id="KW-1185">Reference proteome</keyword>
<reference evidence="1" key="1">
    <citation type="submission" date="2024-11" db="EMBL/GenBank/DDBJ databases">
        <title>Description of Massilia orientalis sp. nov., isolated from rhizosphere soil of Ageratina adenophora.</title>
        <authorList>
            <person name="Wang Y."/>
        </authorList>
    </citation>
    <scope>NUCLEOTIDE SEQUENCE</scope>
    <source>
        <strain evidence="1">YIM B02787</strain>
    </source>
</reference>
<evidence type="ECO:0000313" key="2">
    <source>
        <dbReference type="Proteomes" id="UP001168096"/>
    </source>
</evidence>
<protein>
    <submittedName>
        <fullName evidence="1">Uncharacterized protein</fullName>
    </submittedName>
</protein>
<comment type="caution">
    <text evidence="1">The sequence shown here is derived from an EMBL/GenBank/DDBJ whole genome shotgun (WGS) entry which is preliminary data.</text>
</comment>
<accession>A0ACC7MDS3</accession>